<dbReference type="RefSeq" id="WP_157342333.1">
    <property type="nucleotide sequence ID" value="NZ_WSEK01000004.1"/>
</dbReference>
<keyword evidence="2" id="KW-1185">Reference proteome</keyword>
<comment type="caution">
    <text evidence="1">The sequence shown here is derived from an EMBL/GenBank/DDBJ whole genome shotgun (WGS) entry which is preliminary data.</text>
</comment>
<evidence type="ECO:0000313" key="1">
    <source>
        <dbReference type="EMBL" id="MVQ49595.1"/>
    </source>
</evidence>
<organism evidence="1 2">
    <name type="scientific">Nocardioides agri</name>
    <dbReference type="NCBI Taxonomy" id="2682843"/>
    <lineage>
        <taxon>Bacteria</taxon>
        <taxon>Bacillati</taxon>
        <taxon>Actinomycetota</taxon>
        <taxon>Actinomycetes</taxon>
        <taxon>Propionibacteriales</taxon>
        <taxon>Nocardioidaceae</taxon>
        <taxon>Nocardioides</taxon>
    </lineage>
</organism>
<reference evidence="1 2" key="1">
    <citation type="submission" date="2019-12" db="EMBL/GenBank/DDBJ databases">
        <authorList>
            <person name="Huq M.A."/>
        </authorList>
    </citation>
    <scope>NUCLEOTIDE SEQUENCE [LARGE SCALE GENOMIC DNA]</scope>
    <source>
        <strain evidence="1 2">MAH-18</strain>
    </source>
</reference>
<dbReference type="EMBL" id="WSEK01000004">
    <property type="protein sequence ID" value="MVQ49595.1"/>
    <property type="molecule type" value="Genomic_DNA"/>
</dbReference>
<name>A0A6L6XVK6_9ACTN</name>
<sequence>MYENSLNRDLLKSELDYRIERIRGDIGGRRRRRSLGRRGDAGDGGWPTR</sequence>
<accession>A0A6L6XVK6</accession>
<evidence type="ECO:0000313" key="2">
    <source>
        <dbReference type="Proteomes" id="UP000473525"/>
    </source>
</evidence>
<dbReference type="Proteomes" id="UP000473525">
    <property type="component" value="Unassembled WGS sequence"/>
</dbReference>
<gene>
    <name evidence="1" type="ORF">GON03_10420</name>
</gene>
<protein>
    <submittedName>
        <fullName evidence="1">Uncharacterized protein</fullName>
    </submittedName>
</protein>
<dbReference type="AlphaFoldDB" id="A0A6L6XVK6"/>
<proteinExistence type="predicted"/>